<comment type="caution">
    <text evidence="2">The sequence shown here is derived from an EMBL/GenBank/DDBJ whole genome shotgun (WGS) entry which is preliminary data.</text>
</comment>
<gene>
    <name evidence="2" type="ORF">F2Q70_00039149</name>
</gene>
<dbReference type="AlphaFoldDB" id="A0A8S9KA06"/>
<dbReference type="EMBL" id="QGKY02000190">
    <property type="protein sequence ID" value="KAF2590922.1"/>
    <property type="molecule type" value="Genomic_DNA"/>
</dbReference>
<reference evidence="2" key="1">
    <citation type="submission" date="2019-12" db="EMBL/GenBank/DDBJ databases">
        <title>Genome sequencing and annotation of Brassica cretica.</title>
        <authorList>
            <person name="Studholme D.J."/>
            <person name="Sarris P.F."/>
        </authorList>
    </citation>
    <scope>NUCLEOTIDE SEQUENCE</scope>
    <source>
        <strain evidence="2">PFS-102/07</strain>
        <tissue evidence="2">Leaf</tissue>
    </source>
</reference>
<evidence type="ECO:0000256" key="1">
    <source>
        <dbReference type="SAM" id="MobiDB-lite"/>
    </source>
</evidence>
<sequence length="111" mass="12466">MVALKGLEEVGKSLEVKVLNMEEEIVMEVISGLKEESILDEGEIEDKSSKWSQKGSFETGEDDSVWFTKHSKNFRRAMRQQELWKASGAVGTSPKSSKFLIRGSSSGRKLR</sequence>
<protein>
    <submittedName>
        <fullName evidence="2">Uncharacterized protein</fullName>
    </submittedName>
</protein>
<organism evidence="2">
    <name type="scientific">Brassica cretica</name>
    <name type="common">Mustard</name>
    <dbReference type="NCBI Taxonomy" id="69181"/>
    <lineage>
        <taxon>Eukaryota</taxon>
        <taxon>Viridiplantae</taxon>
        <taxon>Streptophyta</taxon>
        <taxon>Embryophyta</taxon>
        <taxon>Tracheophyta</taxon>
        <taxon>Spermatophyta</taxon>
        <taxon>Magnoliopsida</taxon>
        <taxon>eudicotyledons</taxon>
        <taxon>Gunneridae</taxon>
        <taxon>Pentapetalae</taxon>
        <taxon>rosids</taxon>
        <taxon>malvids</taxon>
        <taxon>Brassicales</taxon>
        <taxon>Brassicaceae</taxon>
        <taxon>Brassiceae</taxon>
        <taxon>Brassica</taxon>
    </lineage>
</organism>
<feature type="region of interest" description="Disordered" evidence="1">
    <location>
        <begin position="85"/>
        <end position="111"/>
    </location>
</feature>
<name>A0A8S9KA06_BRACR</name>
<accession>A0A8S9KA06</accession>
<proteinExistence type="predicted"/>
<evidence type="ECO:0000313" key="2">
    <source>
        <dbReference type="EMBL" id="KAF2590922.1"/>
    </source>
</evidence>